<dbReference type="EMBL" id="BMEV01000018">
    <property type="protein sequence ID" value="GGH74257.1"/>
    <property type="molecule type" value="Genomic_DNA"/>
</dbReference>
<keyword evidence="5" id="KW-1133">Transmembrane helix</keyword>
<accession>A0A8J2ZSS9</accession>
<dbReference type="InterPro" id="IPR036737">
    <property type="entry name" value="OmpA-like_sf"/>
</dbReference>
<evidence type="ECO:0000259" key="9">
    <source>
        <dbReference type="PROSITE" id="PS51123"/>
    </source>
</evidence>
<keyword evidence="6 7" id="KW-0472">Membrane</keyword>
<dbReference type="PANTHER" id="PTHR30329">
    <property type="entry name" value="STATOR ELEMENT OF FLAGELLAR MOTOR COMPLEX"/>
    <property type="match status" value="1"/>
</dbReference>
<keyword evidence="10" id="KW-0966">Cell projection</keyword>
<dbReference type="NCBIfam" id="NF005831">
    <property type="entry name" value="PRK07734.1"/>
    <property type="match status" value="1"/>
</dbReference>
<feature type="compositionally biased region" description="Acidic residues" evidence="8">
    <location>
        <begin position="78"/>
        <end position="98"/>
    </location>
</feature>
<dbReference type="InterPro" id="IPR025713">
    <property type="entry name" value="MotB-like_N_dom"/>
</dbReference>
<evidence type="ECO:0000256" key="4">
    <source>
        <dbReference type="ARBA" id="ARBA00022692"/>
    </source>
</evidence>
<reference evidence="10" key="2">
    <citation type="submission" date="2020-09" db="EMBL/GenBank/DDBJ databases">
        <authorList>
            <person name="Sun Q."/>
            <person name="Zhou Y."/>
        </authorList>
    </citation>
    <scope>NUCLEOTIDE SEQUENCE</scope>
    <source>
        <strain evidence="10">CGMCC 1.12360</strain>
    </source>
</reference>
<evidence type="ECO:0000256" key="5">
    <source>
        <dbReference type="ARBA" id="ARBA00022989"/>
    </source>
</evidence>
<dbReference type="CDD" id="cd07185">
    <property type="entry name" value="OmpA_C-like"/>
    <property type="match status" value="1"/>
</dbReference>
<evidence type="ECO:0000256" key="8">
    <source>
        <dbReference type="SAM" id="MobiDB-lite"/>
    </source>
</evidence>
<dbReference type="GO" id="GO:0005886">
    <property type="term" value="C:plasma membrane"/>
    <property type="evidence" value="ECO:0007669"/>
    <property type="project" value="UniProtKB-SubCell"/>
</dbReference>
<dbReference type="RefSeq" id="WP_188391570.1">
    <property type="nucleotide sequence ID" value="NZ_BMEV01000018.1"/>
</dbReference>
<keyword evidence="10" id="KW-0282">Flagellum</keyword>
<evidence type="ECO:0000256" key="3">
    <source>
        <dbReference type="ARBA" id="ARBA00022475"/>
    </source>
</evidence>
<dbReference type="SUPFAM" id="SSF103088">
    <property type="entry name" value="OmpA-like"/>
    <property type="match status" value="1"/>
</dbReference>
<feature type="domain" description="OmpA-like" evidence="9">
    <location>
        <begin position="130"/>
        <end position="252"/>
    </location>
</feature>
<feature type="region of interest" description="Disordered" evidence="8">
    <location>
        <begin position="62"/>
        <end position="99"/>
    </location>
</feature>
<dbReference type="PANTHER" id="PTHR30329:SF21">
    <property type="entry name" value="LIPOPROTEIN YIAD-RELATED"/>
    <property type="match status" value="1"/>
</dbReference>
<proteinExistence type="inferred from homology"/>
<protein>
    <submittedName>
        <fullName evidence="10">Flagellar motor protein MotB</fullName>
    </submittedName>
</protein>
<dbReference type="AlphaFoldDB" id="A0A8J2ZSS9"/>
<evidence type="ECO:0000313" key="11">
    <source>
        <dbReference type="Proteomes" id="UP000602050"/>
    </source>
</evidence>
<comment type="caution">
    <text evidence="10">The sequence shown here is derived from an EMBL/GenBank/DDBJ whole genome shotgun (WGS) entry which is preliminary data.</text>
</comment>
<dbReference type="InterPro" id="IPR006665">
    <property type="entry name" value="OmpA-like"/>
</dbReference>
<organism evidence="10 11">
    <name type="scientific">Compostibacillus humi</name>
    <dbReference type="NCBI Taxonomy" id="1245525"/>
    <lineage>
        <taxon>Bacteria</taxon>
        <taxon>Bacillati</taxon>
        <taxon>Bacillota</taxon>
        <taxon>Bacilli</taxon>
        <taxon>Bacillales</taxon>
        <taxon>Bacillaceae</taxon>
        <taxon>Compostibacillus</taxon>
    </lineage>
</organism>
<evidence type="ECO:0000256" key="1">
    <source>
        <dbReference type="ARBA" id="ARBA00004162"/>
    </source>
</evidence>
<evidence type="ECO:0000256" key="6">
    <source>
        <dbReference type="ARBA" id="ARBA00023136"/>
    </source>
</evidence>
<evidence type="ECO:0000256" key="7">
    <source>
        <dbReference type="PROSITE-ProRule" id="PRU00473"/>
    </source>
</evidence>
<keyword evidence="3" id="KW-1003">Cell membrane</keyword>
<gene>
    <name evidence="10" type="primary">motB</name>
    <name evidence="10" type="ORF">GCM10010978_12940</name>
</gene>
<dbReference type="Proteomes" id="UP000602050">
    <property type="component" value="Unassembled WGS sequence"/>
</dbReference>
<evidence type="ECO:0000256" key="2">
    <source>
        <dbReference type="ARBA" id="ARBA00008914"/>
    </source>
</evidence>
<dbReference type="Pfam" id="PF13677">
    <property type="entry name" value="MotB_plug"/>
    <property type="match status" value="1"/>
</dbReference>
<dbReference type="PROSITE" id="PS51123">
    <property type="entry name" value="OMPA_2"/>
    <property type="match status" value="1"/>
</dbReference>
<comment type="similarity">
    <text evidence="2">Belongs to the MotB family.</text>
</comment>
<name>A0A8J2ZSS9_9BACI</name>
<reference evidence="10" key="1">
    <citation type="journal article" date="2014" name="Int. J. Syst. Evol. Microbiol.">
        <title>Complete genome sequence of Corynebacterium casei LMG S-19264T (=DSM 44701T), isolated from a smear-ripened cheese.</title>
        <authorList>
            <consortium name="US DOE Joint Genome Institute (JGI-PGF)"/>
            <person name="Walter F."/>
            <person name="Albersmeier A."/>
            <person name="Kalinowski J."/>
            <person name="Ruckert C."/>
        </authorList>
    </citation>
    <scope>NUCLEOTIDE SEQUENCE</scope>
    <source>
        <strain evidence="10">CGMCC 1.12360</strain>
    </source>
</reference>
<keyword evidence="10" id="KW-0969">Cilium</keyword>
<dbReference type="InterPro" id="IPR050330">
    <property type="entry name" value="Bact_OuterMem_StrucFunc"/>
</dbReference>
<comment type="subcellular location">
    <subcellularLocation>
        <location evidence="1">Cell membrane</location>
        <topology evidence="1">Single-pass membrane protein</topology>
    </subcellularLocation>
</comment>
<sequence>MRRKKEKVNRRISESWLLPYADMLTLLVALFIVLFAISDINSQKYEQIANFFRSELAIGGVGILDDNDGPEETPPSSDPDEEEEEKQESEEAEEDESSVELKQLQQMESDINGYIDENNLAEKLGTELTDEGLLITMQNEIFFDSGSAEVKADGEEVAKEVAKLLYTDPPHQVVVAGHADDRPISSAEYASNWELSVARAVNFMKILLENEDLDPTLFSAKGYGEYKPIVPNTSEENRAKNRRVEVLITPNYEINVSEED</sequence>
<evidence type="ECO:0000313" key="10">
    <source>
        <dbReference type="EMBL" id="GGH74257.1"/>
    </source>
</evidence>
<keyword evidence="11" id="KW-1185">Reference proteome</keyword>
<keyword evidence="4" id="KW-0812">Transmembrane</keyword>
<dbReference type="Pfam" id="PF00691">
    <property type="entry name" value="OmpA"/>
    <property type="match status" value="1"/>
</dbReference>
<dbReference type="Gene3D" id="3.30.1330.60">
    <property type="entry name" value="OmpA-like domain"/>
    <property type="match status" value="1"/>
</dbReference>